<feature type="compositionally biased region" description="Acidic residues" evidence="1">
    <location>
        <begin position="238"/>
        <end position="253"/>
    </location>
</feature>
<organism evidence="2 3">
    <name type="scientific">Cannabis sativa</name>
    <name type="common">Hemp</name>
    <name type="synonym">Marijuana</name>
    <dbReference type="NCBI Taxonomy" id="3483"/>
    <lineage>
        <taxon>Eukaryota</taxon>
        <taxon>Viridiplantae</taxon>
        <taxon>Streptophyta</taxon>
        <taxon>Embryophyta</taxon>
        <taxon>Tracheophyta</taxon>
        <taxon>Spermatophyta</taxon>
        <taxon>Magnoliopsida</taxon>
        <taxon>eudicotyledons</taxon>
        <taxon>Gunneridae</taxon>
        <taxon>Pentapetalae</taxon>
        <taxon>rosids</taxon>
        <taxon>fabids</taxon>
        <taxon>Rosales</taxon>
        <taxon>Cannabaceae</taxon>
        <taxon>Cannabis</taxon>
    </lineage>
</organism>
<reference evidence="2 3" key="1">
    <citation type="journal article" date="2020" name="bioRxiv">
        <title>Sequence and annotation of 42 cannabis genomes reveals extensive copy number variation in cannabinoid synthesis and pathogen resistance genes.</title>
        <authorList>
            <person name="Mckernan K.J."/>
            <person name="Helbert Y."/>
            <person name="Kane L.T."/>
            <person name="Ebling H."/>
            <person name="Zhang L."/>
            <person name="Liu B."/>
            <person name="Eaton Z."/>
            <person name="Mclaughlin S."/>
            <person name="Kingan S."/>
            <person name="Baybayan P."/>
            <person name="Concepcion G."/>
            <person name="Jordan M."/>
            <person name="Riva A."/>
            <person name="Barbazuk W."/>
            <person name="Harkins T."/>
        </authorList>
    </citation>
    <scope>NUCLEOTIDE SEQUENCE [LARGE SCALE GENOMIC DNA]</scope>
    <source>
        <strain evidence="3">cv. Jamaican Lion 4</strain>
        <tissue evidence="2">Leaf</tissue>
    </source>
</reference>
<dbReference type="InterPro" id="IPR040276">
    <property type="entry name" value="At4g26450-like"/>
</dbReference>
<feature type="region of interest" description="Disordered" evidence="1">
    <location>
        <begin position="278"/>
        <end position="303"/>
    </location>
</feature>
<dbReference type="EMBL" id="JAATIP010000406">
    <property type="protein sequence ID" value="KAF4349124.1"/>
    <property type="molecule type" value="Genomic_DNA"/>
</dbReference>
<evidence type="ECO:0000313" key="2">
    <source>
        <dbReference type="EMBL" id="KAF4349124.1"/>
    </source>
</evidence>
<accession>A0A7J6DSP8</accession>
<feature type="compositionally biased region" description="Low complexity" evidence="1">
    <location>
        <begin position="397"/>
        <end position="406"/>
    </location>
</feature>
<dbReference type="Proteomes" id="UP000525078">
    <property type="component" value="Unassembled WGS sequence"/>
</dbReference>
<sequence>MHARHRSPGNGYRSTTPNTSRISPDDYHRSFNRPLLRPNSNSFQPPQPPPRKPDIFVDAGRLAAEYLVSQGILPPNVLSLPSKWSNGSFKRISRLPEPESFNLGQEGRTSALARLGNAVTDSVAVGSSRRRFVGDEFGFRNGSRGRRRPPYRGGYGSDWVSRDYNNNNNSSNTISRSGSFQDQDRLSNDIGDYFYEHDDDDVVVSEQQQQQQQQPINDLVPKSETLDDSKPNESSEIEKEEGEEEEEEEEEGDCSNNTSSTDLLTKCKFAKVPTRIRSSLSSSSLLSSSKSPKLDSTPTTTTTTATTIEVEEQETNSATCSDIQRAQSAENVGESSHIQHIKCERSVSMPNRAFVYDDNEEKERNHDCDAATVNMYQSISERRREAKPMDIGLSMSNCNNNNNNNNVVSGESSKRPQSDHHKEIEVIDLENDSAQEDKDLVMEDRKTETVYTDLDEIHNHAQNTGGIPDTQDGYGLMISELLGNDFPNCSAVPEHINPMHNDIGLPNEEGAIGDDDSIYMSLGEIPLTFLRPWEQPPPQEYEKPF</sequence>
<comment type="caution">
    <text evidence="2">The sequence shown here is derived from an EMBL/GenBank/DDBJ whole genome shotgun (WGS) entry which is preliminary data.</text>
</comment>
<gene>
    <name evidence="2" type="ORF">F8388_024392</name>
</gene>
<feature type="compositionally biased region" description="Polar residues" evidence="1">
    <location>
        <begin position="12"/>
        <end position="22"/>
    </location>
</feature>
<evidence type="ECO:0000313" key="3">
    <source>
        <dbReference type="Proteomes" id="UP000525078"/>
    </source>
</evidence>
<evidence type="ECO:0000256" key="1">
    <source>
        <dbReference type="SAM" id="MobiDB-lite"/>
    </source>
</evidence>
<dbReference type="PANTHER" id="PTHR36056:SF1">
    <property type="entry name" value="PROTEIN, PUTATIVE-RELATED"/>
    <property type="match status" value="1"/>
</dbReference>
<feature type="region of interest" description="Disordered" evidence="1">
    <location>
        <begin position="396"/>
        <end position="420"/>
    </location>
</feature>
<protein>
    <submittedName>
        <fullName evidence="2">Uncharacterized protein</fullName>
    </submittedName>
</protein>
<feature type="region of interest" description="Disordered" evidence="1">
    <location>
        <begin position="1"/>
        <end position="54"/>
    </location>
</feature>
<proteinExistence type="predicted"/>
<feature type="region of interest" description="Disordered" evidence="1">
    <location>
        <begin position="135"/>
        <end position="260"/>
    </location>
</feature>
<feature type="compositionally biased region" description="Basic and acidic residues" evidence="1">
    <location>
        <begin position="224"/>
        <end position="237"/>
    </location>
</feature>
<dbReference type="AlphaFoldDB" id="A0A7J6DSP8"/>
<dbReference type="PANTHER" id="PTHR36056">
    <property type="entry name" value="PROTEIN, PUTATIVE-RELATED"/>
    <property type="match status" value="1"/>
</dbReference>
<name>A0A7J6DSP8_CANSA</name>